<dbReference type="Pfam" id="PF13602">
    <property type="entry name" value="ADH_zinc_N_2"/>
    <property type="match status" value="1"/>
</dbReference>
<name>A0A2U3DXE0_PURLI</name>
<reference evidence="2 3" key="1">
    <citation type="journal article" date="2016" name="Front. Microbiol.">
        <title>Genome and transcriptome sequences reveal the specific parasitism of the nematophagous Purpureocillium lilacinum 36-1.</title>
        <authorList>
            <person name="Xie J."/>
            <person name="Li S."/>
            <person name="Mo C."/>
            <person name="Xiao X."/>
            <person name="Peng D."/>
            <person name="Wang G."/>
            <person name="Xiao Y."/>
        </authorList>
    </citation>
    <scope>NUCLEOTIDE SEQUENCE [LARGE SCALE GENOMIC DNA]</scope>
    <source>
        <strain evidence="2 3">36-1</strain>
    </source>
</reference>
<dbReference type="Proteomes" id="UP000245956">
    <property type="component" value="Unassembled WGS sequence"/>
</dbReference>
<dbReference type="GO" id="GO:0016491">
    <property type="term" value="F:oxidoreductase activity"/>
    <property type="evidence" value="ECO:0007669"/>
    <property type="project" value="InterPro"/>
</dbReference>
<dbReference type="SUPFAM" id="SSF50129">
    <property type="entry name" value="GroES-like"/>
    <property type="match status" value="1"/>
</dbReference>
<dbReference type="SMART" id="SM00829">
    <property type="entry name" value="PKS_ER"/>
    <property type="match status" value="1"/>
</dbReference>
<organism evidence="2 3">
    <name type="scientific">Purpureocillium lilacinum</name>
    <name type="common">Paecilomyces lilacinus</name>
    <dbReference type="NCBI Taxonomy" id="33203"/>
    <lineage>
        <taxon>Eukaryota</taxon>
        <taxon>Fungi</taxon>
        <taxon>Dikarya</taxon>
        <taxon>Ascomycota</taxon>
        <taxon>Pezizomycotina</taxon>
        <taxon>Sordariomycetes</taxon>
        <taxon>Hypocreomycetidae</taxon>
        <taxon>Hypocreales</taxon>
        <taxon>Ophiocordycipitaceae</taxon>
        <taxon>Purpureocillium</taxon>
    </lineage>
</organism>
<dbReference type="Pfam" id="PF08240">
    <property type="entry name" value="ADH_N"/>
    <property type="match status" value="1"/>
</dbReference>
<dbReference type="InterPro" id="IPR002364">
    <property type="entry name" value="Quin_OxRdtase/zeta-crystal_CS"/>
</dbReference>
<dbReference type="PANTHER" id="PTHR11695:SF648">
    <property type="entry name" value="ZINC-BINDING OXIDOREDUCTASE"/>
    <property type="match status" value="1"/>
</dbReference>
<dbReference type="GO" id="GO:0008270">
    <property type="term" value="F:zinc ion binding"/>
    <property type="evidence" value="ECO:0007669"/>
    <property type="project" value="InterPro"/>
</dbReference>
<dbReference type="PANTHER" id="PTHR11695">
    <property type="entry name" value="ALCOHOL DEHYDROGENASE RELATED"/>
    <property type="match status" value="1"/>
</dbReference>
<dbReference type="AlphaFoldDB" id="A0A2U3DXE0"/>
<evidence type="ECO:0000259" key="1">
    <source>
        <dbReference type="SMART" id="SM00829"/>
    </source>
</evidence>
<dbReference type="InterPro" id="IPR036291">
    <property type="entry name" value="NAD(P)-bd_dom_sf"/>
</dbReference>
<dbReference type="InterPro" id="IPR050700">
    <property type="entry name" value="YIM1/Zinc_Alcohol_DH_Fams"/>
</dbReference>
<protein>
    <recommendedName>
        <fullName evidence="1">Enoyl reductase (ER) domain-containing protein</fullName>
    </recommendedName>
</protein>
<dbReference type="Gene3D" id="3.40.50.720">
    <property type="entry name" value="NAD(P)-binding Rossmann-like Domain"/>
    <property type="match status" value="1"/>
</dbReference>
<evidence type="ECO:0000313" key="3">
    <source>
        <dbReference type="Proteomes" id="UP000245956"/>
    </source>
</evidence>
<dbReference type="CDD" id="cd08267">
    <property type="entry name" value="MDR1"/>
    <property type="match status" value="1"/>
</dbReference>
<dbReference type="EMBL" id="LCWV01000021">
    <property type="protein sequence ID" value="PWI66907.1"/>
    <property type="molecule type" value="Genomic_DNA"/>
</dbReference>
<dbReference type="InterPro" id="IPR020843">
    <property type="entry name" value="ER"/>
</dbReference>
<comment type="caution">
    <text evidence="2">The sequence shown here is derived from an EMBL/GenBank/DDBJ whole genome shotgun (WGS) entry which is preliminary data.</text>
</comment>
<gene>
    <name evidence="2" type="ORF">PCL_04413</name>
</gene>
<sequence length="321" mass="33927">MSITIRKVQYDSFGPPELLYIARTSIPSLASGSVLVKVHGASIGGGESAIREGKLAIFMGRKFPAAVGVDFSGVVEAVAPGPVGIWKPGDRVWGVMPHGTFGALADFVAVPESRLSRVPHNLGLIEAAALPAAGTTVIRALSKEANLQKGERILIRGGAGGVGSAAVQYARSLGGQVVVLASSGTFAWLRQLGANEVVDYRSVSLQSLGSFDVILDVVGTDMSTLRQMLSPGGRMVELGFDSERPLRSMLYMLSTQCLGSRRIRAFSNNPSSSELSQLSALVEDGVIKPFVDRVWDMEQVVDAVKAVERGGVRGKHVLQLA</sequence>
<dbReference type="SUPFAM" id="SSF51735">
    <property type="entry name" value="NAD(P)-binding Rossmann-fold domains"/>
    <property type="match status" value="1"/>
</dbReference>
<dbReference type="Gene3D" id="3.90.180.10">
    <property type="entry name" value="Medium-chain alcohol dehydrogenases, catalytic domain"/>
    <property type="match status" value="1"/>
</dbReference>
<proteinExistence type="predicted"/>
<dbReference type="PROSITE" id="PS01162">
    <property type="entry name" value="QOR_ZETA_CRYSTAL"/>
    <property type="match status" value="1"/>
</dbReference>
<dbReference type="InterPro" id="IPR011032">
    <property type="entry name" value="GroES-like_sf"/>
</dbReference>
<feature type="domain" description="Enoyl reductase (ER)" evidence="1">
    <location>
        <begin position="14"/>
        <end position="318"/>
    </location>
</feature>
<dbReference type="InterPro" id="IPR013154">
    <property type="entry name" value="ADH-like_N"/>
</dbReference>
<accession>A0A2U3DXE0</accession>
<evidence type="ECO:0000313" key="2">
    <source>
        <dbReference type="EMBL" id="PWI66907.1"/>
    </source>
</evidence>